<dbReference type="EMBL" id="CP159872">
    <property type="protein sequence ID" value="XCM83644.1"/>
    <property type="molecule type" value="Genomic_DNA"/>
</dbReference>
<organism evidence="2">
    <name type="scientific">Kitasatospora camelliae</name>
    <dbReference type="NCBI Taxonomy" id="3156397"/>
    <lineage>
        <taxon>Bacteria</taxon>
        <taxon>Bacillati</taxon>
        <taxon>Actinomycetota</taxon>
        <taxon>Actinomycetes</taxon>
        <taxon>Kitasatosporales</taxon>
        <taxon>Streptomycetaceae</taxon>
        <taxon>Kitasatospora</taxon>
    </lineage>
</organism>
<proteinExistence type="predicted"/>
<gene>
    <name evidence="2" type="ORF">ABWK59_34310</name>
</gene>
<evidence type="ECO:0008006" key="3">
    <source>
        <dbReference type="Google" id="ProtNLM"/>
    </source>
</evidence>
<protein>
    <recommendedName>
        <fullName evidence="3">Roadblock/LAMTOR2 domain-containing protein</fullName>
    </recommendedName>
</protein>
<accession>A0AAU8K6J6</accession>
<evidence type="ECO:0000313" key="2">
    <source>
        <dbReference type="EMBL" id="XCM83644.1"/>
    </source>
</evidence>
<dbReference type="RefSeq" id="WP_354644580.1">
    <property type="nucleotide sequence ID" value="NZ_CP159872.1"/>
</dbReference>
<evidence type="ECO:0000256" key="1">
    <source>
        <dbReference type="SAM" id="MobiDB-lite"/>
    </source>
</evidence>
<sequence>MVPRELDAYATSTVGVLGRSGVSLVATTDGPVVVWSAPGEFEERMAAGLAGPFLALHLEPDSGHFHVGRPALVRVGGQLHLVAELPPQALDSARELAAALAVHPDRRHRRTASSPPHACTEPPTAVGRRGAGTRGELALYGGGNRR</sequence>
<name>A0AAU8K6J6_9ACTN</name>
<reference evidence="2" key="1">
    <citation type="submission" date="2024-06" db="EMBL/GenBank/DDBJ databases">
        <title>The genome sequences of Kitasatospora sp. strain HUAS MG31.</title>
        <authorList>
            <person name="Mo P."/>
        </authorList>
    </citation>
    <scope>NUCLEOTIDE SEQUENCE</scope>
    <source>
        <strain evidence="2">HUAS MG31</strain>
    </source>
</reference>
<dbReference type="Gene3D" id="3.30.1460.10">
    <property type="match status" value="1"/>
</dbReference>
<dbReference type="SUPFAM" id="SSF69635">
    <property type="entry name" value="Type III secretory system chaperone-like"/>
    <property type="match status" value="1"/>
</dbReference>
<dbReference type="KEGG" id="kcm:ABWK59_34310"/>
<feature type="region of interest" description="Disordered" evidence="1">
    <location>
        <begin position="106"/>
        <end position="146"/>
    </location>
</feature>
<dbReference type="AlphaFoldDB" id="A0AAU8K6J6"/>